<evidence type="ECO:0000313" key="2">
    <source>
        <dbReference type="Proteomes" id="UP000275078"/>
    </source>
</evidence>
<gene>
    <name evidence="1" type="ORF">BJ508DRAFT_372936</name>
</gene>
<reference evidence="1 2" key="1">
    <citation type="journal article" date="2018" name="Nat. Ecol. Evol.">
        <title>Pezizomycetes genomes reveal the molecular basis of ectomycorrhizal truffle lifestyle.</title>
        <authorList>
            <person name="Murat C."/>
            <person name="Payen T."/>
            <person name="Noel B."/>
            <person name="Kuo A."/>
            <person name="Morin E."/>
            <person name="Chen J."/>
            <person name="Kohler A."/>
            <person name="Krizsan K."/>
            <person name="Balestrini R."/>
            <person name="Da Silva C."/>
            <person name="Montanini B."/>
            <person name="Hainaut M."/>
            <person name="Levati E."/>
            <person name="Barry K.W."/>
            <person name="Belfiori B."/>
            <person name="Cichocki N."/>
            <person name="Clum A."/>
            <person name="Dockter R.B."/>
            <person name="Fauchery L."/>
            <person name="Guy J."/>
            <person name="Iotti M."/>
            <person name="Le Tacon F."/>
            <person name="Lindquist E.A."/>
            <person name="Lipzen A."/>
            <person name="Malagnac F."/>
            <person name="Mello A."/>
            <person name="Molinier V."/>
            <person name="Miyauchi S."/>
            <person name="Poulain J."/>
            <person name="Riccioni C."/>
            <person name="Rubini A."/>
            <person name="Sitrit Y."/>
            <person name="Splivallo R."/>
            <person name="Traeger S."/>
            <person name="Wang M."/>
            <person name="Zifcakova L."/>
            <person name="Wipf D."/>
            <person name="Zambonelli A."/>
            <person name="Paolocci F."/>
            <person name="Nowrousian M."/>
            <person name="Ottonello S."/>
            <person name="Baldrian P."/>
            <person name="Spatafora J.W."/>
            <person name="Henrissat B."/>
            <person name="Nagy L.G."/>
            <person name="Aury J.M."/>
            <person name="Wincker P."/>
            <person name="Grigoriev I.V."/>
            <person name="Bonfante P."/>
            <person name="Martin F.M."/>
        </authorList>
    </citation>
    <scope>NUCLEOTIDE SEQUENCE [LARGE SCALE GENOMIC DNA]</scope>
    <source>
        <strain evidence="1 2">RN42</strain>
    </source>
</reference>
<keyword evidence="2" id="KW-1185">Reference proteome</keyword>
<organism evidence="1 2">
    <name type="scientific">Ascobolus immersus RN42</name>
    <dbReference type="NCBI Taxonomy" id="1160509"/>
    <lineage>
        <taxon>Eukaryota</taxon>
        <taxon>Fungi</taxon>
        <taxon>Dikarya</taxon>
        <taxon>Ascomycota</taxon>
        <taxon>Pezizomycotina</taxon>
        <taxon>Pezizomycetes</taxon>
        <taxon>Pezizales</taxon>
        <taxon>Ascobolaceae</taxon>
        <taxon>Ascobolus</taxon>
    </lineage>
</organism>
<protein>
    <submittedName>
        <fullName evidence="1">Uncharacterized protein</fullName>
    </submittedName>
</protein>
<proteinExistence type="predicted"/>
<dbReference type="Proteomes" id="UP000275078">
    <property type="component" value="Unassembled WGS sequence"/>
</dbReference>
<dbReference type="AlphaFoldDB" id="A0A3N4IJ40"/>
<sequence>MELKQFHFTSWSDEMSEDETILATNLVRNQTIFCEESSVDDGKEKNKTPDVQRKFVYDGAAGSEDKSKLVLKIPSNKVAQRDFPSSSATYLVLIRQTLRGVRRYKLGTCVHIGAGDFLTVSHIFVSAFRDKPDQVEIRLYKCEPFSNSERIQSITHLLKPFLTQAHLKKAFSGKILDTFEVSVVAHMDAHLNENGWAEDGYQFRSRHLDFCMLRVKNDADIPRHPDDAVRPGTYEDNEDTVLTGINQPISEDDADLVYSSMPTHVSRKSFNGALAALLPLQKSTATGRSAKCTQLDPAGTQVSSAGCSNAAERLIVSEIPASGGMSGGGLYSRMGYLIGIHLAGVQIRDVYGALCLAYPNQFTLSINLSFFEIKNFIRRHHLPRVSQVGSARGRFWIEFLLTPGLPYHHGPSPRDSTHSLRNHSTDSVAVFANPHRQTIKVTLHAAQTGIRAKAMSREE</sequence>
<dbReference type="SUPFAM" id="SSF50494">
    <property type="entry name" value="Trypsin-like serine proteases"/>
    <property type="match status" value="1"/>
</dbReference>
<name>A0A3N4IJ40_ASCIM</name>
<evidence type="ECO:0000313" key="1">
    <source>
        <dbReference type="EMBL" id="RPA86163.1"/>
    </source>
</evidence>
<dbReference type="EMBL" id="ML119650">
    <property type="protein sequence ID" value="RPA86163.1"/>
    <property type="molecule type" value="Genomic_DNA"/>
</dbReference>
<dbReference type="InterPro" id="IPR009003">
    <property type="entry name" value="Peptidase_S1_PA"/>
</dbReference>
<accession>A0A3N4IJ40</accession>